<sequence>MRIALVFSIFLSFLWVRLANAERKLPADLQVDLIFPRNETYAPSHLLPIVFGVNNIDAVWPLDLRLSVEVQSTLTQSNASQPSWLYEDVSLEPSVFAQTVGQTPGKQFFYFPAINMTKIANGTANEFRILWKFSIPRRCFANSTDPRDDDGDTHWSNSPLEGGSRVVWFKTAPGAQRPDVQATINSCSDPEEATSTAVRVTEVRKTYSDGQFCPVLETNIKPTKCTFQSAAKELAANVSAAMLKEMGCKEGEWQTLTERCPKEENMAPSQTAALGMGSALLALAIALPIAL</sequence>
<dbReference type="EMBL" id="VUJX02000004">
    <property type="protein sequence ID" value="KAL0938066.1"/>
    <property type="molecule type" value="Genomic_DNA"/>
</dbReference>
<reference evidence="1 2" key="1">
    <citation type="journal article" date="2020" name="Phytopathology">
        <title>Genome Sequence Resources of Colletotrichum truncatum, C. plurivorum, C. musicola, and C. sojae: Four Species Pathogenic to Soybean (Glycine max).</title>
        <authorList>
            <person name="Rogerio F."/>
            <person name="Boufleur T.R."/>
            <person name="Ciampi-Guillardi M."/>
            <person name="Sukno S.A."/>
            <person name="Thon M.R."/>
            <person name="Massola Junior N.S."/>
            <person name="Baroncelli R."/>
        </authorList>
    </citation>
    <scope>NUCLEOTIDE SEQUENCE [LARGE SCALE GENOMIC DNA]</scope>
    <source>
        <strain evidence="1 2">CMES1059</strain>
    </source>
</reference>
<dbReference type="Proteomes" id="UP000805649">
    <property type="component" value="Unassembled WGS sequence"/>
</dbReference>
<proteinExistence type="predicted"/>
<gene>
    <name evidence="1" type="ORF">CTRU02_207797</name>
</gene>
<comment type="caution">
    <text evidence="1">The sequence shown here is derived from an EMBL/GenBank/DDBJ whole genome shotgun (WGS) entry which is preliminary data.</text>
</comment>
<evidence type="ECO:0000313" key="2">
    <source>
        <dbReference type="Proteomes" id="UP000805649"/>
    </source>
</evidence>
<organism evidence="1 2">
    <name type="scientific">Colletotrichum truncatum</name>
    <name type="common">Anthracnose fungus</name>
    <name type="synonym">Colletotrichum capsici</name>
    <dbReference type="NCBI Taxonomy" id="5467"/>
    <lineage>
        <taxon>Eukaryota</taxon>
        <taxon>Fungi</taxon>
        <taxon>Dikarya</taxon>
        <taxon>Ascomycota</taxon>
        <taxon>Pezizomycotina</taxon>
        <taxon>Sordariomycetes</taxon>
        <taxon>Hypocreomycetidae</taxon>
        <taxon>Glomerellales</taxon>
        <taxon>Glomerellaceae</taxon>
        <taxon>Colletotrichum</taxon>
        <taxon>Colletotrichum truncatum species complex</taxon>
    </lineage>
</organism>
<evidence type="ECO:0000313" key="1">
    <source>
        <dbReference type="EMBL" id="KAL0938066.1"/>
    </source>
</evidence>
<protein>
    <submittedName>
        <fullName evidence="1">Uncharacterized protein</fullName>
    </submittedName>
</protein>
<keyword evidence="2" id="KW-1185">Reference proteome</keyword>
<name>A0ACC3Z1U0_COLTU</name>
<accession>A0ACC3Z1U0</accession>